<evidence type="ECO:0000313" key="3">
    <source>
        <dbReference type="Proteomes" id="UP000321570"/>
    </source>
</evidence>
<keyword evidence="3" id="KW-1185">Reference proteome</keyword>
<feature type="transmembrane region" description="Helical" evidence="1">
    <location>
        <begin position="36"/>
        <end position="56"/>
    </location>
</feature>
<name>A0A564YUB7_HYMDI</name>
<keyword evidence="1" id="KW-0472">Membrane</keyword>
<evidence type="ECO:0000313" key="2">
    <source>
        <dbReference type="EMBL" id="VUZ50877.1"/>
    </source>
</evidence>
<organism evidence="2 3">
    <name type="scientific">Hymenolepis diminuta</name>
    <name type="common">Rat tapeworm</name>
    <dbReference type="NCBI Taxonomy" id="6216"/>
    <lineage>
        <taxon>Eukaryota</taxon>
        <taxon>Metazoa</taxon>
        <taxon>Spiralia</taxon>
        <taxon>Lophotrochozoa</taxon>
        <taxon>Platyhelminthes</taxon>
        <taxon>Cestoda</taxon>
        <taxon>Eucestoda</taxon>
        <taxon>Cyclophyllidea</taxon>
        <taxon>Hymenolepididae</taxon>
        <taxon>Hymenolepis</taxon>
    </lineage>
</organism>
<dbReference type="EMBL" id="CABIJS010000410">
    <property type="protein sequence ID" value="VUZ50877.1"/>
    <property type="molecule type" value="Genomic_DNA"/>
</dbReference>
<sequence length="94" mass="11002">MLCGVNYNNLEWESYRKYFGYREPPNSTKPYALTSVFWYIVAAKVIFISVFIVSVYNKNKPDFELLTSSSSPRKSRFNVTSKFLRKYNFLSGVS</sequence>
<keyword evidence="1" id="KW-0812">Transmembrane</keyword>
<accession>A0A564YUB7</accession>
<proteinExistence type="predicted"/>
<protein>
    <recommendedName>
        <fullName evidence="4">Anoctamin</fullName>
    </recommendedName>
</protein>
<evidence type="ECO:0008006" key="4">
    <source>
        <dbReference type="Google" id="ProtNLM"/>
    </source>
</evidence>
<reference evidence="2 3" key="1">
    <citation type="submission" date="2019-07" db="EMBL/GenBank/DDBJ databases">
        <authorList>
            <person name="Jastrzebski P J."/>
            <person name="Paukszto L."/>
            <person name="Jastrzebski P J."/>
        </authorList>
    </citation>
    <scope>NUCLEOTIDE SEQUENCE [LARGE SCALE GENOMIC DNA]</scope>
    <source>
        <strain evidence="2 3">WMS-il1</strain>
    </source>
</reference>
<evidence type="ECO:0000256" key="1">
    <source>
        <dbReference type="SAM" id="Phobius"/>
    </source>
</evidence>
<keyword evidence="1" id="KW-1133">Transmembrane helix</keyword>
<dbReference type="Proteomes" id="UP000321570">
    <property type="component" value="Unassembled WGS sequence"/>
</dbReference>
<dbReference type="AlphaFoldDB" id="A0A564YUB7"/>
<gene>
    <name evidence="2" type="ORF">WMSIL1_LOCUS9751</name>
</gene>